<dbReference type="EMBL" id="JAJJMN010000001">
    <property type="protein sequence ID" value="MCC9016440.1"/>
    <property type="molecule type" value="Genomic_DNA"/>
</dbReference>
<dbReference type="PROSITE" id="PS51257">
    <property type="entry name" value="PROKAR_LIPOPROTEIN"/>
    <property type="match status" value="1"/>
</dbReference>
<sequence>MKKNKVVICLLSLFLFACQNQKKEIQEIKQAKEIEISVNKNKIAAVKNDALYDFEGEYEYRNSDSSNESLFLILKKVETKSIPDFEGTSWEEKNEKGENVRLTLGGLLYGNTDLFEEVTEGYTPGFFVVNVQVEPFEDNALKVNVSFDSSDVLENPVQPPIESTKEALRKGNKKWEIRELNINRELIFEIKNSKELILKPDLNPEDKTFKRIK</sequence>
<evidence type="ECO:0008006" key="3">
    <source>
        <dbReference type="Google" id="ProtNLM"/>
    </source>
</evidence>
<reference evidence="1" key="1">
    <citation type="submission" date="2021-11" db="EMBL/GenBank/DDBJ databases">
        <title>Description of novel Flavobacterium species.</title>
        <authorList>
            <person name="Saticioglu I.B."/>
            <person name="Ay H."/>
            <person name="Altun S."/>
            <person name="Duman M."/>
        </authorList>
    </citation>
    <scope>NUCLEOTIDE SEQUENCE</scope>
    <source>
        <strain evidence="1">F-126</strain>
    </source>
</reference>
<organism evidence="1 2">
    <name type="scientific">Flavobacterium lipolyticum</name>
    <dbReference type="NCBI Taxonomy" id="2893754"/>
    <lineage>
        <taxon>Bacteria</taxon>
        <taxon>Pseudomonadati</taxon>
        <taxon>Bacteroidota</taxon>
        <taxon>Flavobacteriia</taxon>
        <taxon>Flavobacteriales</taxon>
        <taxon>Flavobacteriaceae</taxon>
        <taxon>Flavobacterium</taxon>
    </lineage>
</organism>
<proteinExistence type="predicted"/>
<dbReference type="Proteomes" id="UP001430700">
    <property type="component" value="Unassembled WGS sequence"/>
</dbReference>
<comment type="caution">
    <text evidence="1">The sequence shown here is derived from an EMBL/GenBank/DDBJ whole genome shotgun (WGS) entry which is preliminary data.</text>
</comment>
<evidence type="ECO:0000313" key="1">
    <source>
        <dbReference type="EMBL" id="MCC9016440.1"/>
    </source>
</evidence>
<name>A0ABS8LV44_9FLAO</name>
<dbReference type="RefSeq" id="WP_229998429.1">
    <property type="nucleotide sequence ID" value="NZ_JAJJMN010000001.1"/>
</dbReference>
<keyword evidence="2" id="KW-1185">Reference proteome</keyword>
<protein>
    <recommendedName>
        <fullName evidence="3">Lipoprotein</fullName>
    </recommendedName>
</protein>
<evidence type="ECO:0000313" key="2">
    <source>
        <dbReference type="Proteomes" id="UP001430700"/>
    </source>
</evidence>
<gene>
    <name evidence="1" type="ORF">LNQ34_01465</name>
</gene>
<accession>A0ABS8LV44</accession>